<name>A0A1D1ZL07_9ARAE</name>
<evidence type="ECO:0000259" key="2">
    <source>
        <dbReference type="PROSITE" id="PS50013"/>
    </source>
</evidence>
<reference evidence="3" key="1">
    <citation type="submission" date="2015-07" db="EMBL/GenBank/DDBJ databases">
        <title>Transcriptome Assembly of Anthurium amnicola.</title>
        <authorList>
            <person name="Suzuki J."/>
        </authorList>
    </citation>
    <scope>NUCLEOTIDE SEQUENCE</scope>
</reference>
<dbReference type="InterPro" id="IPR023780">
    <property type="entry name" value="Chromo_domain"/>
</dbReference>
<gene>
    <name evidence="3" type="primary">Os03g0131900_0</name>
    <name evidence="3" type="ORF">g.129</name>
</gene>
<dbReference type="InterPro" id="IPR000953">
    <property type="entry name" value="Chromo/chromo_shadow_dom"/>
</dbReference>
<dbReference type="InterPro" id="IPR016197">
    <property type="entry name" value="Chromo-like_dom_sf"/>
</dbReference>
<dbReference type="SMART" id="SM00298">
    <property type="entry name" value="CHROMO"/>
    <property type="match status" value="1"/>
</dbReference>
<dbReference type="EMBL" id="GDJX01000274">
    <property type="protein sequence ID" value="JAT67662.1"/>
    <property type="molecule type" value="Transcribed_RNA"/>
</dbReference>
<sequence>ERREYLVQWKDGGERGWVRARWVAEDLVADYEAGLEYGVAEAVVGARRAAGGEEEYLVRWVDMEEATWEPAENVDPVLIQEFEGRQQEEVDDGQRRRDPGGGLEEEGSVPPQEAVAGSTP</sequence>
<feature type="region of interest" description="Disordered" evidence="1">
    <location>
        <begin position="82"/>
        <end position="120"/>
    </location>
</feature>
<dbReference type="CDD" id="cd18628">
    <property type="entry name" value="CD3_cpSRP43_like"/>
    <property type="match status" value="1"/>
</dbReference>
<dbReference type="AlphaFoldDB" id="A0A1D1ZL07"/>
<feature type="non-terminal residue" evidence="3">
    <location>
        <position position="1"/>
    </location>
</feature>
<evidence type="ECO:0000256" key="1">
    <source>
        <dbReference type="SAM" id="MobiDB-lite"/>
    </source>
</evidence>
<dbReference type="Gene3D" id="2.40.50.40">
    <property type="match status" value="2"/>
</dbReference>
<dbReference type="InterPro" id="IPR030300">
    <property type="entry name" value="CPSRP43_chromodomain_3"/>
</dbReference>
<dbReference type="Pfam" id="PF00385">
    <property type="entry name" value="Chromo"/>
    <property type="match status" value="1"/>
</dbReference>
<organism evidence="3">
    <name type="scientific">Anthurium amnicola</name>
    <dbReference type="NCBI Taxonomy" id="1678845"/>
    <lineage>
        <taxon>Eukaryota</taxon>
        <taxon>Viridiplantae</taxon>
        <taxon>Streptophyta</taxon>
        <taxon>Embryophyta</taxon>
        <taxon>Tracheophyta</taxon>
        <taxon>Spermatophyta</taxon>
        <taxon>Magnoliopsida</taxon>
        <taxon>Liliopsida</taxon>
        <taxon>Araceae</taxon>
        <taxon>Pothoideae</taxon>
        <taxon>Potheae</taxon>
        <taxon>Anthurium</taxon>
    </lineage>
</organism>
<evidence type="ECO:0000313" key="3">
    <source>
        <dbReference type="EMBL" id="JAT67662.1"/>
    </source>
</evidence>
<accession>A0A1D1ZL07</accession>
<dbReference type="PROSITE" id="PS50013">
    <property type="entry name" value="CHROMO_2"/>
    <property type="match status" value="1"/>
</dbReference>
<feature type="domain" description="Chromo" evidence="2">
    <location>
        <begin position="38"/>
        <end position="94"/>
    </location>
</feature>
<protein>
    <submittedName>
        <fullName evidence="3">Putative signal recognition particle protein, chloroplastic</fullName>
    </submittedName>
</protein>
<proteinExistence type="predicted"/>
<feature type="compositionally biased region" description="Basic and acidic residues" evidence="1">
    <location>
        <begin position="82"/>
        <end position="99"/>
    </location>
</feature>
<dbReference type="SUPFAM" id="SSF54160">
    <property type="entry name" value="Chromo domain-like"/>
    <property type="match status" value="2"/>
</dbReference>